<dbReference type="Pfam" id="PF00226">
    <property type="entry name" value="DnaJ"/>
    <property type="match status" value="1"/>
</dbReference>
<feature type="domain" description="CR-type" evidence="10">
    <location>
        <begin position="175"/>
        <end position="255"/>
    </location>
</feature>
<keyword evidence="2 8" id="KW-0479">Metal-binding</keyword>
<dbReference type="InterPro" id="IPR042185">
    <property type="entry name" value="Serpin_sf_2"/>
</dbReference>
<dbReference type="SMART" id="SM00271">
    <property type="entry name" value="DnaJ"/>
    <property type="match status" value="1"/>
</dbReference>
<keyword evidence="3" id="KW-0677">Repeat</keyword>
<dbReference type="InterPro" id="IPR008971">
    <property type="entry name" value="HSP40/DnaJ_pept-bd"/>
</dbReference>
<dbReference type="EMBL" id="JBEHCU010009694">
    <property type="protein sequence ID" value="KAL1379419.1"/>
    <property type="molecule type" value="Genomic_DNA"/>
</dbReference>
<dbReference type="Gene3D" id="2.30.39.10">
    <property type="entry name" value="Alpha-1-antitrypsin, domain 1"/>
    <property type="match status" value="1"/>
</dbReference>
<dbReference type="Gene3D" id="3.30.497.10">
    <property type="entry name" value="Antithrombin, subunit I, domain 2"/>
    <property type="match status" value="1"/>
</dbReference>
<evidence type="ECO:0000256" key="5">
    <source>
        <dbReference type="ARBA" id="ARBA00022833"/>
    </source>
</evidence>
<evidence type="ECO:0000256" key="6">
    <source>
        <dbReference type="ARBA" id="ARBA00022900"/>
    </source>
</evidence>
<dbReference type="CDD" id="cd10747">
    <property type="entry name" value="DnaJ_C"/>
    <property type="match status" value="1"/>
</dbReference>
<evidence type="ECO:0000256" key="2">
    <source>
        <dbReference type="ARBA" id="ARBA00022723"/>
    </source>
</evidence>
<feature type="zinc finger region" description="CR-type" evidence="8">
    <location>
        <begin position="175"/>
        <end position="255"/>
    </location>
</feature>
<keyword evidence="1" id="KW-0646">Protease inhibitor</keyword>
<dbReference type="SUPFAM" id="SSF46565">
    <property type="entry name" value="Chaperone J-domain"/>
    <property type="match status" value="1"/>
</dbReference>
<evidence type="ECO:0000313" key="11">
    <source>
        <dbReference type="EMBL" id="KAL1379419.1"/>
    </source>
</evidence>
<keyword evidence="4 8" id="KW-0863">Zinc-finger</keyword>
<dbReference type="SUPFAM" id="SSF57938">
    <property type="entry name" value="DnaJ/Hsp40 cysteine-rich domain"/>
    <property type="match status" value="1"/>
</dbReference>
<dbReference type="PRINTS" id="PR00625">
    <property type="entry name" value="JDOMAIN"/>
</dbReference>
<dbReference type="AlphaFoldDB" id="A0ABD1CUP4"/>
<dbReference type="InterPro" id="IPR042178">
    <property type="entry name" value="Serpin_sf_1"/>
</dbReference>
<dbReference type="InterPro" id="IPR036410">
    <property type="entry name" value="HSP_DnaJ_Cys-rich_dom_sf"/>
</dbReference>
<dbReference type="GO" id="GO:0004867">
    <property type="term" value="F:serine-type endopeptidase inhibitor activity"/>
    <property type="evidence" value="ECO:0007669"/>
    <property type="project" value="UniProtKB-KW"/>
</dbReference>
<dbReference type="InterPro" id="IPR036869">
    <property type="entry name" value="J_dom_sf"/>
</dbReference>
<dbReference type="InterPro" id="IPR023796">
    <property type="entry name" value="Serpin_dom"/>
</dbReference>
<evidence type="ECO:0000256" key="3">
    <source>
        <dbReference type="ARBA" id="ARBA00022737"/>
    </source>
</evidence>
<dbReference type="Pfam" id="PF00079">
    <property type="entry name" value="Serpin"/>
    <property type="match status" value="1"/>
</dbReference>
<dbReference type="Gene3D" id="1.10.287.110">
    <property type="entry name" value="DnaJ domain"/>
    <property type="match status" value="1"/>
</dbReference>
<keyword evidence="12" id="KW-1185">Reference proteome</keyword>
<sequence length="542" mass="60836">MIDKFKLGSGLIRIIRGAGAVQPPPAKPKFKYIAPSRNPSAAQRLAEQPSAVAKDYYSVLGVKRSASFREIKQAYYTLAKEFHPDLRRSSWEDGDGEGDSHGTVEEAKFKEITEAYEALMAEQKKGDSVVALNPELYRNVSQERRKSIATSWNAINELNYEDVVLSISFKEAAEGGRREIKLPLGAKCDKCSAWGSFPPLDSDGYCKVCHGTGRQTLQTESGTLSMTCKFCKGARVAPQKQICPKCQGKGITLKPHPLMINIPKNAKQNEVIKVRIPNHHRSINIILNIQDVHHFARSGLNVHTTEEISITQAILGANIPIKGINGTFNVHVPPGTQPDAEIRVPGKGIWDISTQERGQHILKLRVRIPSKLSTRQRHLLKELDATLRKQDDHLPICFSRVLFGLSMIMLFFGKQIPVKECMEDKFFEEIEKLDFENDPESQRLYIKNWVENTTHGEITDLLIPGSITKNTKLAIANAAYFKGTWQSKFKPEETKKEIFYVSNERQEFVDMMHVEGTFNHAANARSSAARCSCSYPPPNPTH</sequence>
<dbReference type="PROSITE" id="PS50076">
    <property type="entry name" value="DNAJ_2"/>
    <property type="match status" value="1"/>
</dbReference>
<evidence type="ECO:0000259" key="10">
    <source>
        <dbReference type="PROSITE" id="PS51188"/>
    </source>
</evidence>
<protein>
    <submittedName>
        <fullName evidence="11">Uncharacterized protein</fullName>
    </submittedName>
</protein>
<dbReference type="Pfam" id="PF01556">
    <property type="entry name" value="DnaJ_C"/>
    <property type="match status" value="1"/>
</dbReference>
<dbReference type="SUPFAM" id="SSF56574">
    <property type="entry name" value="Serpins"/>
    <property type="match status" value="1"/>
</dbReference>
<evidence type="ECO:0000259" key="9">
    <source>
        <dbReference type="PROSITE" id="PS50076"/>
    </source>
</evidence>
<dbReference type="GO" id="GO:0008270">
    <property type="term" value="F:zinc ion binding"/>
    <property type="evidence" value="ECO:0007669"/>
    <property type="project" value="UniProtKB-KW"/>
</dbReference>
<reference evidence="11 12" key="1">
    <citation type="submission" date="2024-05" db="EMBL/GenBank/DDBJ databases">
        <title>Culex pipiens pipiens assembly and annotation.</title>
        <authorList>
            <person name="Alout H."/>
            <person name="Durand T."/>
        </authorList>
    </citation>
    <scope>NUCLEOTIDE SEQUENCE [LARGE SCALE GENOMIC DNA]</scope>
    <source>
        <strain evidence="11">HA-2024</strain>
        <tissue evidence="11">Whole body</tissue>
    </source>
</reference>
<dbReference type="Gene3D" id="2.10.230.10">
    <property type="entry name" value="Heat shock protein DnaJ, cysteine-rich domain"/>
    <property type="match status" value="1"/>
</dbReference>
<dbReference type="PANTHER" id="PTHR44145">
    <property type="entry name" value="DNAJ HOMOLOG SUBFAMILY A MEMBER 3, MITOCHONDRIAL"/>
    <property type="match status" value="1"/>
</dbReference>
<dbReference type="PROSITE" id="PS51188">
    <property type="entry name" value="ZF_CR"/>
    <property type="match status" value="1"/>
</dbReference>
<name>A0ABD1CUP4_CULPP</name>
<dbReference type="CDD" id="cd06257">
    <property type="entry name" value="DnaJ"/>
    <property type="match status" value="1"/>
</dbReference>
<dbReference type="Proteomes" id="UP001562425">
    <property type="component" value="Unassembled WGS sequence"/>
</dbReference>
<dbReference type="SUPFAM" id="SSF49493">
    <property type="entry name" value="HSP40/DnaJ peptide-binding domain"/>
    <property type="match status" value="1"/>
</dbReference>
<proteinExistence type="predicted"/>
<keyword evidence="5 8" id="KW-0862">Zinc</keyword>
<organism evidence="11 12">
    <name type="scientific">Culex pipiens pipiens</name>
    <name type="common">Northern house mosquito</name>
    <dbReference type="NCBI Taxonomy" id="38569"/>
    <lineage>
        <taxon>Eukaryota</taxon>
        <taxon>Metazoa</taxon>
        <taxon>Ecdysozoa</taxon>
        <taxon>Arthropoda</taxon>
        <taxon>Hexapoda</taxon>
        <taxon>Insecta</taxon>
        <taxon>Pterygota</taxon>
        <taxon>Neoptera</taxon>
        <taxon>Endopterygota</taxon>
        <taxon>Diptera</taxon>
        <taxon>Nematocera</taxon>
        <taxon>Culicoidea</taxon>
        <taxon>Culicidae</taxon>
        <taxon>Culicinae</taxon>
        <taxon>Culicini</taxon>
        <taxon>Culex</taxon>
        <taxon>Culex</taxon>
    </lineage>
</organism>
<evidence type="ECO:0000256" key="8">
    <source>
        <dbReference type="PROSITE-ProRule" id="PRU00546"/>
    </source>
</evidence>
<dbReference type="InterPro" id="IPR051938">
    <property type="entry name" value="Apopto_cytoskel_mod"/>
</dbReference>
<dbReference type="InterPro" id="IPR001305">
    <property type="entry name" value="HSP_DnaJ_Cys-rich_dom"/>
</dbReference>
<evidence type="ECO:0000256" key="4">
    <source>
        <dbReference type="ARBA" id="ARBA00022771"/>
    </source>
</evidence>
<accession>A0ABD1CUP4</accession>
<feature type="domain" description="J" evidence="9">
    <location>
        <begin position="55"/>
        <end position="141"/>
    </location>
</feature>
<dbReference type="FunFam" id="2.60.260.20:FF:000005">
    <property type="entry name" value="Chaperone protein dnaJ 1, mitochondrial"/>
    <property type="match status" value="1"/>
</dbReference>
<evidence type="ECO:0000256" key="1">
    <source>
        <dbReference type="ARBA" id="ARBA00022690"/>
    </source>
</evidence>
<keyword evidence="7" id="KW-0143">Chaperone</keyword>
<evidence type="ECO:0000313" key="12">
    <source>
        <dbReference type="Proteomes" id="UP001562425"/>
    </source>
</evidence>
<gene>
    <name evidence="11" type="ORF">pipiens_014921</name>
</gene>
<keyword evidence="6" id="KW-0722">Serine protease inhibitor</keyword>
<dbReference type="InterPro" id="IPR001623">
    <property type="entry name" value="DnaJ_domain"/>
</dbReference>
<dbReference type="InterPro" id="IPR002939">
    <property type="entry name" value="DnaJ_C"/>
</dbReference>
<dbReference type="PANTHER" id="PTHR44145:SF3">
    <property type="entry name" value="DNAJ HOMOLOG SUBFAMILY A MEMBER 3, MITOCHONDRIAL"/>
    <property type="match status" value="1"/>
</dbReference>
<dbReference type="Gene3D" id="2.60.260.20">
    <property type="entry name" value="Urease metallochaperone UreE, N-terminal domain"/>
    <property type="match status" value="2"/>
</dbReference>
<comment type="caution">
    <text evidence="11">The sequence shown here is derived from an EMBL/GenBank/DDBJ whole genome shotgun (WGS) entry which is preliminary data.</text>
</comment>
<evidence type="ECO:0000256" key="7">
    <source>
        <dbReference type="ARBA" id="ARBA00023186"/>
    </source>
</evidence>
<dbReference type="InterPro" id="IPR036186">
    <property type="entry name" value="Serpin_sf"/>
</dbReference>